<dbReference type="GO" id="GO:0015562">
    <property type="term" value="F:efflux transmembrane transporter activity"/>
    <property type="evidence" value="ECO:0007669"/>
    <property type="project" value="InterPro"/>
</dbReference>
<dbReference type="SUPFAM" id="SSF56954">
    <property type="entry name" value="Outer membrane efflux proteins (OEP)"/>
    <property type="match status" value="1"/>
</dbReference>
<name>A0A7G7GBY7_9BACT</name>
<evidence type="ECO:0000256" key="7">
    <source>
        <dbReference type="ARBA" id="ARBA00023237"/>
    </source>
</evidence>
<keyword evidence="6" id="KW-0472">Membrane</keyword>
<reference evidence="9 10" key="1">
    <citation type="journal article" date="2018" name="Int. J. Syst. Evol. Microbiol.">
        <title>Adhaeribacter swui sp. nov., isolated from wet mud.</title>
        <authorList>
            <person name="Kim D.U."/>
            <person name="Kim K.W."/>
            <person name="Kang M.S."/>
            <person name="Kim J.Y."/>
            <person name="Jang J.H."/>
            <person name="Kim M.K."/>
        </authorList>
    </citation>
    <scope>NUCLEOTIDE SEQUENCE [LARGE SCALE GENOMIC DNA]</scope>
    <source>
        <strain evidence="9 10">KCTC 52873</strain>
    </source>
</reference>
<keyword evidence="3" id="KW-0813">Transport</keyword>
<keyword evidence="7" id="KW-0998">Cell outer membrane</keyword>
<protein>
    <submittedName>
        <fullName evidence="9">TolC family protein</fullName>
    </submittedName>
</protein>
<comment type="similarity">
    <text evidence="2">Belongs to the outer membrane factor (OMF) (TC 1.B.17) family.</text>
</comment>
<evidence type="ECO:0000256" key="8">
    <source>
        <dbReference type="SAM" id="Coils"/>
    </source>
</evidence>
<dbReference type="Pfam" id="PF02321">
    <property type="entry name" value="OEP"/>
    <property type="match status" value="2"/>
</dbReference>
<dbReference type="InterPro" id="IPR003423">
    <property type="entry name" value="OMP_efflux"/>
</dbReference>
<evidence type="ECO:0000256" key="3">
    <source>
        <dbReference type="ARBA" id="ARBA00022448"/>
    </source>
</evidence>
<evidence type="ECO:0000313" key="9">
    <source>
        <dbReference type="EMBL" id="QNF34671.1"/>
    </source>
</evidence>
<evidence type="ECO:0000256" key="4">
    <source>
        <dbReference type="ARBA" id="ARBA00022452"/>
    </source>
</evidence>
<feature type="coiled-coil region" evidence="8">
    <location>
        <begin position="344"/>
        <end position="386"/>
    </location>
</feature>
<keyword evidence="10" id="KW-1185">Reference proteome</keyword>
<sequence>MGSWSALAQSTGTPTTFSIRDCILYAQQNNSNLKVSRLDERIAQQQTNQVKGRGLPQINANGSFENRLKVPLLVIPGGFGGGVSPDSSGSNTGDNANGKGIPLGYKYNSALNAEITQMIYDPSFWVGLKAARYSSQLYQQTTQQVTEETAYNIANAYYQVIVAQKQWQLLQSNLKSTQQILATTELQFQNGVARKVDVSRLRVNASNLQSQIRQAELNMQQALNALKFQMGMSLKEQVVLTDTTLTFNQTEVVGTDAPDNYFENRIEYKILKTNLELQNLDRRNISSGYFPSLRAFANYGYQGQGADFGFFRTPNNGWVDYTTSSVGLRLSIPLFDGLQRSAQVRQSRLRFQQLEENMQLTKQSINLEVSNALTQYQNTLQRIQAEQDNVALAREVYDVTQLEFREGVGSSTDLVEAETSLRQTQNTFITTLLDWYTARLDLERAKGTLMDYLQSN</sequence>
<feature type="coiled-coil region" evidence="8">
    <location>
        <begin position="198"/>
        <end position="225"/>
    </location>
</feature>
<evidence type="ECO:0000256" key="5">
    <source>
        <dbReference type="ARBA" id="ARBA00022692"/>
    </source>
</evidence>
<keyword evidence="4" id="KW-1134">Transmembrane beta strand</keyword>
<dbReference type="GO" id="GO:0009279">
    <property type="term" value="C:cell outer membrane"/>
    <property type="evidence" value="ECO:0007669"/>
    <property type="project" value="UniProtKB-SubCell"/>
</dbReference>
<keyword evidence="5" id="KW-0812">Transmembrane</keyword>
<dbReference type="AlphaFoldDB" id="A0A7G7GBY7"/>
<proteinExistence type="inferred from homology"/>
<gene>
    <name evidence="9" type="ORF">HUW51_18775</name>
</gene>
<dbReference type="Proteomes" id="UP000515237">
    <property type="component" value="Chromosome"/>
</dbReference>
<dbReference type="GO" id="GO:1990281">
    <property type="term" value="C:efflux pump complex"/>
    <property type="evidence" value="ECO:0007669"/>
    <property type="project" value="TreeGrafter"/>
</dbReference>
<evidence type="ECO:0000256" key="2">
    <source>
        <dbReference type="ARBA" id="ARBA00007613"/>
    </source>
</evidence>
<evidence type="ECO:0000256" key="6">
    <source>
        <dbReference type="ARBA" id="ARBA00023136"/>
    </source>
</evidence>
<dbReference type="InterPro" id="IPR051906">
    <property type="entry name" value="TolC-like"/>
</dbReference>
<dbReference type="RefSeq" id="WP_228466732.1">
    <property type="nucleotide sequence ID" value="NZ_CP055156.1"/>
</dbReference>
<dbReference type="Gene3D" id="1.20.1600.10">
    <property type="entry name" value="Outer membrane efflux proteins (OEP)"/>
    <property type="match status" value="1"/>
</dbReference>
<accession>A0A7G7GBY7</accession>
<evidence type="ECO:0000256" key="1">
    <source>
        <dbReference type="ARBA" id="ARBA00004442"/>
    </source>
</evidence>
<dbReference type="PANTHER" id="PTHR30026">
    <property type="entry name" value="OUTER MEMBRANE PROTEIN TOLC"/>
    <property type="match status" value="1"/>
</dbReference>
<keyword evidence="8" id="KW-0175">Coiled coil</keyword>
<comment type="subcellular location">
    <subcellularLocation>
        <location evidence="1">Cell outer membrane</location>
    </subcellularLocation>
</comment>
<dbReference type="EMBL" id="CP055156">
    <property type="protein sequence ID" value="QNF34671.1"/>
    <property type="molecule type" value="Genomic_DNA"/>
</dbReference>
<organism evidence="9 10">
    <name type="scientific">Adhaeribacter swui</name>
    <dbReference type="NCBI Taxonomy" id="2086471"/>
    <lineage>
        <taxon>Bacteria</taxon>
        <taxon>Pseudomonadati</taxon>
        <taxon>Bacteroidota</taxon>
        <taxon>Cytophagia</taxon>
        <taxon>Cytophagales</taxon>
        <taxon>Hymenobacteraceae</taxon>
        <taxon>Adhaeribacter</taxon>
    </lineage>
</organism>
<evidence type="ECO:0000313" key="10">
    <source>
        <dbReference type="Proteomes" id="UP000515237"/>
    </source>
</evidence>
<dbReference type="KEGG" id="aswu:HUW51_18775"/>
<dbReference type="PANTHER" id="PTHR30026:SF20">
    <property type="entry name" value="OUTER MEMBRANE PROTEIN TOLC"/>
    <property type="match status" value="1"/>
</dbReference>
<dbReference type="GO" id="GO:0015288">
    <property type="term" value="F:porin activity"/>
    <property type="evidence" value="ECO:0007669"/>
    <property type="project" value="TreeGrafter"/>
</dbReference>